<dbReference type="EMBL" id="FLUA01000049">
    <property type="protein sequence ID" value="SBV66203.1"/>
    <property type="molecule type" value="Genomic_DNA"/>
</dbReference>
<feature type="transmembrane region" description="Helical" evidence="1">
    <location>
        <begin position="44"/>
        <end position="64"/>
    </location>
</feature>
<dbReference type="AlphaFoldDB" id="A0A212IM42"/>
<evidence type="ECO:0000256" key="1">
    <source>
        <dbReference type="SAM" id="Phobius"/>
    </source>
</evidence>
<proteinExistence type="predicted"/>
<keyword evidence="1" id="KW-0472">Membrane</keyword>
<organism evidence="3">
    <name type="scientific">uncultured Citrobacter sp</name>
    <dbReference type="NCBI Taxonomy" id="200446"/>
    <lineage>
        <taxon>Bacteria</taxon>
        <taxon>Pseudomonadati</taxon>
        <taxon>Pseudomonadota</taxon>
        <taxon>Gammaproteobacteria</taxon>
        <taxon>Enterobacterales</taxon>
        <taxon>Enterobacteriaceae</taxon>
        <taxon>Citrobacter</taxon>
        <taxon>environmental samples</taxon>
    </lineage>
</organism>
<accession>A0A212IM42</accession>
<keyword evidence="1" id="KW-1133">Transmembrane helix</keyword>
<reference evidence="3" key="1">
    <citation type="submission" date="2016-04" db="EMBL/GenBank/DDBJ databases">
        <authorList>
            <person name="Evans L.H."/>
            <person name="Alamgir A."/>
            <person name="Owens N."/>
            <person name="Weber N.D."/>
            <person name="Virtaneva K."/>
            <person name="Barbian K."/>
            <person name="Babar A."/>
            <person name="Rosenke K."/>
        </authorList>
    </citation>
    <scope>NUCLEOTIDE SEQUENCE</scope>
    <source>
        <strain evidence="2">86-2</strain>
        <strain evidence="3">92-3</strain>
    </source>
</reference>
<evidence type="ECO:0000313" key="3">
    <source>
        <dbReference type="EMBL" id="SBV67835.1"/>
    </source>
</evidence>
<dbReference type="RefSeq" id="WP_175329977.1">
    <property type="nucleotide sequence ID" value="NZ_LT598669.1"/>
</dbReference>
<dbReference type="EMBL" id="FLUB01000020">
    <property type="protein sequence ID" value="SBV67835.1"/>
    <property type="molecule type" value="Genomic_DNA"/>
</dbReference>
<feature type="transmembrane region" description="Helical" evidence="1">
    <location>
        <begin position="6"/>
        <end position="23"/>
    </location>
</feature>
<keyword evidence="1" id="KW-0812">Transmembrane</keyword>
<protein>
    <submittedName>
        <fullName evidence="3">Uncharacterized protein</fullName>
    </submittedName>
</protein>
<name>A0A212IM42_9ENTR</name>
<feature type="transmembrane region" description="Helical" evidence="1">
    <location>
        <begin position="84"/>
        <end position="101"/>
    </location>
</feature>
<evidence type="ECO:0000313" key="2">
    <source>
        <dbReference type="EMBL" id="SBV66203.1"/>
    </source>
</evidence>
<sequence length="107" mass="11998">MGGGVLIDVVVIICVFWVFFDASNHNIGSYVVADGIQKGYRKGLHPVAWAILSFLILPFFFYLVKRKSLLDAAKENPAVTDKSLSFIVLLLLAAAWVLYSYREILFN</sequence>
<gene>
    <name evidence="2" type="ORF">KL86CIT2_50055</name>
    <name evidence="3" type="ORF">KM92CIT3_80556</name>
</gene>